<dbReference type="InterPro" id="IPR050570">
    <property type="entry name" value="Cell_wall_metabolism_enzyme"/>
</dbReference>
<dbReference type="RefSeq" id="WP_008617007.1">
    <property type="nucleotide sequence ID" value="NZ_CABMOJ010000003.1"/>
</dbReference>
<keyword evidence="1" id="KW-0732">Signal</keyword>
<dbReference type="Gene3D" id="6.10.250.3150">
    <property type="match status" value="1"/>
</dbReference>
<feature type="compositionally biased region" description="Basic and acidic residues" evidence="3">
    <location>
        <begin position="255"/>
        <end position="265"/>
    </location>
</feature>
<dbReference type="EMBL" id="CACRUT010000015">
    <property type="protein sequence ID" value="VYU26593.1"/>
    <property type="molecule type" value="Genomic_DNA"/>
</dbReference>
<dbReference type="GO" id="GO:0004222">
    <property type="term" value="F:metalloendopeptidase activity"/>
    <property type="evidence" value="ECO:0007669"/>
    <property type="project" value="TreeGrafter"/>
</dbReference>
<dbReference type="PANTHER" id="PTHR21666:SF289">
    <property type="entry name" value="L-ALA--D-GLU ENDOPEPTIDASE"/>
    <property type="match status" value="1"/>
</dbReference>
<dbReference type="InterPro" id="IPR016047">
    <property type="entry name" value="M23ase_b-sheet_dom"/>
</dbReference>
<dbReference type="GeneID" id="93556023"/>
<feature type="domain" description="M23ase beta-sheet core" evidence="4">
    <location>
        <begin position="345"/>
        <end position="435"/>
    </location>
</feature>
<dbReference type="AlphaFoldDB" id="A0A6N3DLF3"/>
<dbReference type="CDD" id="cd12797">
    <property type="entry name" value="M23_peptidase"/>
    <property type="match status" value="1"/>
</dbReference>
<dbReference type="Pfam" id="PF01551">
    <property type="entry name" value="Peptidase_M23"/>
    <property type="match status" value="1"/>
</dbReference>
<feature type="region of interest" description="Disordered" evidence="3">
    <location>
        <begin position="255"/>
        <end position="294"/>
    </location>
</feature>
<dbReference type="Gene3D" id="2.70.70.10">
    <property type="entry name" value="Glucose Permease (Domain IIA)"/>
    <property type="match status" value="1"/>
</dbReference>
<sequence length="441" mass="50379">MKCRLVMFFTVWMLVSGGGTLEAQTNRKIKALQTQKKEIQKGLTRSRKELKTTEKTVATKLRDISMIANRLEARQRYIDTMEVQLKKVSDQVNTLERKVERTAAELETKKADYARALRYARACKSVGSPLLFVLSTRSVTQMYRRSRYAREYANYQRTLAEQIVRKQDDLLAQKNELLGVKAEKNRLIAECEQQKALLQKQHDEEQKNVAGLRQKQKHLKKEVEQQQQQLSALDKKIDQMIAYEVEQARKRAEAARKKAEAEARRKAEKQRKQGRNQAASGKKEEKKSSSIPPEYKWITPQDQALNGNFVRNKGRLPVPITGSYMVGSHFGTYNVPGLKNVRLDNKGTNYVGRPGAMARSIFDGEVSAVFQFGDTKNVLVRHGSYISVYCNLSSVRVSKGQKVKARDILGTVENDGTGNCVLHFQLRKETQKLNPEVWIGR</sequence>
<proteinExistence type="predicted"/>
<protein>
    <submittedName>
        <fullName evidence="5">Murein hydrolase activator EnvC</fullName>
    </submittedName>
</protein>
<keyword evidence="5" id="KW-0378">Hydrolase</keyword>
<evidence type="ECO:0000256" key="3">
    <source>
        <dbReference type="SAM" id="MobiDB-lite"/>
    </source>
</evidence>
<dbReference type="SUPFAM" id="SSF51261">
    <property type="entry name" value="Duplicated hybrid motif"/>
    <property type="match status" value="1"/>
</dbReference>
<organism evidence="5">
    <name type="scientific">Paraprevotella clara</name>
    <dbReference type="NCBI Taxonomy" id="454154"/>
    <lineage>
        <taxon>Bacteria</taxon>
        <taxon>Pseudomonadati</taxon>
        <taxon>Bacteroidota</taxon>
        <taxon>Bacteroidia</taxon>
        <taxon>Bacteroidales</taxon>
        <taxon>Prevotellaceae</taxon>
        <taxon>Paraprevotella</taxon>
    </lineage>
</organism>
<gene>
    <name evidence="5" type="primary">envC</name>
    <name evidence="5" type="ORF">PCLFYP37_02350</name>
</gene>
<name>A0A6N3DLF3_9BACT</name>
<evidence type="ECO:0000256" key="2">
    <source>
        <dbReference type="SAM" id="Coils"/>
    </source>
</evidence>
<reference evidence="5" key="1">
    <citation type="submission" date="2019-11" db="EMBL/GenBank/DDBJ databases">
        <authorList>
            <person name="Feng L."/>
        </authorList>
    </citation>
    <scope>NUCLEOTIDE SEQUENCE</scope>
    <source>
        <strain evidence="5">PclaraLFYP37</strain>
    </source>
</reference>
<dbReference type="InterPro" id="IPR011055">
    <property type="entry name" value="Dup_hybrid_motif"/>
</dbReference>
<evidence type="ECO:0000256" key="1">
    <source>
        <dbReference type="ARBA" id="ARBA00022729"/>
    </source>
</evidence>
<feature type="coiled-coil region" evidence="2">
    <location>
        <begin position="78"/>
        <end position="112"/>
    </location>
</feature>
<keyword evidence="2" id="KW-0175">Coiled coil</keyword>
<dbReference type="PANTHER" id="PTHR21666">
    <property type="entry name" value="PEPTIDASE-RELATED"/>
    <property type="match status" value="1"/>
</dbReference>
<evidence type="ECO:0000259" key="4">
    <source>
        <dbReference type="Pfam" id="PF01551"/>
    </source>
</evidence>
<evidence type="ECO:0000313" key="5">
    <source>
        <dbReference type="EMBL" id="VYU26593.1"/>
    </source>
</evidence>
<accession>A0A6N3DLF3</accession>